<evidence type="ECO:0000256" key="6">
    <source>
        <dbReference type="ARBA" id="ARBA00022840"/>
    </source>
</evidence>
<keyword evidence="10 16" id="KW-0472">Membrane</keyword>
<dbReference type="PANTHER" id="PTHR24092:SF174">
    <property type="entry name" value="PHOSPHOLIPID-TRANSPORTING ATPASE DNF3-RELATED"/>
    <property type="match status" value="1"/>
</dbReference>
<keyword evidence="21" id="KW-1185">Reference proteome</keyword>
<evidence type="ECO:0000313" key="21">
    <source>
        <dbReference type="Proteomes" id="UP001306508"/>
    </source>
</evidence>
<evidence type="ECO:0000256" key="13">
    <source>
        <dbReference type="PIRSR" id="PIRSR606539-1"/>
    </source>
</evidence>
<feature type="transmembrane region" description="Helical" evidence="16">
    <location>
        <begin position="1369"/>
        <end position="1392"/>
    </location>
</feature>
<dbReference type="InterPro" id="IPR008250">
    <property type="entry name" value="ATPase_P-typ_transduc_dom_A_sf"/>
</dbReference>
<dbReference type="FunFam" id="3.40.50.1000:FF:000172">
    <property type="entry name" value="Phospholipid-transporting ATPase"/>
    <property type="match status" value="1"/>
</dbReference>
<feature type="compositionally biased region" description="Low complexity" evidence="17">
    <location>
        <begin position="47"/>
        <end position="67"/>
    </location>
</feature>
<feature type="transmembrane region" description="Helical" evidence="16">
    <location>
        <begin position="1322"/>
        <end position="1342"/>
    </location>
</feature>
<feature type="binding site" evidence="15">
    <location>
        <position position="589"/>
    </location>
    <ligand>
        <name>Mg(2+)</name>
        <dbReference type="ChEBI" id="CHEBI:18420"/>
    </ligand>
</feature>
<feature type="binding site" evidence="15">
    <location>
        <position position="1232"/>
    </location>
    <ligand>
        <name>Mg(2+)</name>
        <dbReference type="ChEBI" id="CHEBI:18420"/>
    </ligand>
</feature>
<feature type="binding site" evidence="14">
    <location>
        <position position="1236"/>
    </location>
    <ligand>
        <name>ATP</name>
        <dbReference type="ChEBI" id="CHEBI:30616"/>
    </ligand>
</feature>
<dbReference type="InterPro" id="IPR006539">
    <property type="entry name" value="P-type_ATPase_IV"/>
</dbReference>
<feature type="active site" description="4-aspartylphosphate intermediate" evidence="13">
    <location>
        <position position="587"/>
    </location>
</feature>
<feature type="binding site" evidence="14">
    <location>
        <position position="1119"/>
    </location>
    <ligand>
        <name>ATP</name>
        <dbReference type="ChEBI" id="CHEBI:30616"/>
    </ligand>
</feature>
<organism evidence="20 21">
    <name type="scientific">Arxiozyma heterogenica</name>
    <dbReference type="NCBI Taxonomy" id="278026"/>
    <lineage>
        <taxon>Eukaryota</taxon>
        <taxon>Fungi</taxon>
        <taxon>Dikarya</taxon>
        <taxon>Ascomycota</taxon>
        <taxon>Saccharomycotina</taxon>
        <taxon>Saccharomycetes</taxon>
        <taxon>Saccharomycetales</taxon>
        <taxon>Saccharomycetaceae</taxon>
        <taxon>Arxiozyma</taxon>
    </lineage>
</organism>
<feature type="binding site" evidence="14">
    <location>
        <position position="1211"/>
    </location>
    <ligand>
        <name>ATP</name>
        <dbReference type="ChEBI" id="CHEBI:30616"/>
    </ligand>
</feature>
<proteinExistence type="inferred from homology"/>
<comment type="caution">
    <text evidence="20">The sequence shown here is derived from an EMBL/GenBank/DDBJ whole genome shotgun (WGS) entry which is preliminary data.</text>
</comment>
<gene>
    <name evidence="20" type="ORF">RI543_001476</name>
</gene>
<dbReference type="InterPro" id="IPR023214">
    <property type="entry name" value="HAD_sf"/>
</dbReference>
<dbReference type="EC" id="7.6.2.1" evidence="16"/>
<accession>A0AAN7WIZ4</accession>
<dbReference type="GO" id="GO:0032456">
    <property type="term" value="P:endocytic recycling"/>
    <property type="evidence" value="ECO:0007669"/>
    <property type="project" value="TreeGrafter"/>
</dbReference>
<dbReference type="FunFam" id="3.40.1110.10:FF:000090">
    <property type="entry name" value="Phospholipid-transporting ATPase"/>
    <property type="match status" value="1"/>
</dbReference>
<dbReference type="InterPro" id="IPR032630">
    <property type="entry name" value="P_typ_ATPase_c"/>
</dbReference>
<feature type="binding site" evidence="14">
    <location>
        <position position="1037"/>
    </location>
    <ligand>
        <name>ATP</name>
        <dbReference type="ChEBI" id="CHEBI:30616"/>
    </ligand>
</feature>
<keyword evidence="4 15" id="KW-0479">Metal-binding</keyword>
<evidence type="ECO:0000256" key="8">
    <source>
        <dbReference type="ARBA" id="ARBA00022967"/>
    </source>
</evidence>
<dbReference type="Gene3D" id="1.20.1110.10">
    <property type="entry name" value="Calcium-transporting ATPase, transmembrane domain"/>
    <property type="match status" value="1"/>
</dbReference>
<comment type="catalytic activity">
    <reaction evidence="12">
        <text>a 1,2-diacyl-sn-glycero-3-phosphoethanolamine(out) + ATP + H2O = a 1,2-diacyl-sn-glycero-3-phosphoethanolamine(in) + ADP + phosphate + H(+)</text>
        <dbReference type="Rhea" id="RHEA:66132"/>
        <dbReference type="ChEBI" id="CHEBI:15377"/>
        <dbReference type="ChEBI" id="CHEBI:15378"/>
        <dbReference type="ChEBI" id="CHEBI:30616"/>
        <dbReference type="ChEBI" id="CHEBI:43474"/>
        <dbReference type="ChEBI" id="CHEBI:64612"/>
        <dbReference type="ChEBI" id="CHEBI:456216"/>
    </reaction>
    <physiologicalReaction direction="left-to-right" evidence="12">
        <dbReference type="Rhea" id="RHEA:66133"/>
    </physiologicalReaction>
</comment>
<evidence type="ECO:0000256" key="5">
    <source>
        <dbReference type="ARBA" id="ARBA00022741"/>
    </source>
</evidence>
<evidence type="ECO:0000313" key="20">
    <source>
        <dbReference type="EMBL" id="KAK5781085.1"/>
    </source>
</evidence>
<evidence type="ECO:0000259" key="19">
    <source>
        <dbReference type="Pfam" id="PF16212"/>
    </source>
</evidence>
<dbReference type="GO" id="GO:0006892">
    <property type="term" value="P:post-Golgi vesicle-mediated transport"/>
    <property type="evidence" value="ECO:0007669"/>
    <property type="project" value="TreeGrafter"/>
</dbReference>
<dbReference type="SUPFAM" id="SSF81665">
    <property type="entry name" value="Calcium ATPase, transmembrane domain M"/>
    <property type="match status" value="1"/>
</dbReference>
<feature type="binding site" evidence="14">
    <location>
        <position position="1205"/>
    </location>
    <ligand>
        <name>ATP</name>
        <dbReference type="ChEBI" id="CHEBI:30616"/>
    </ligand>
</feature>
<dbReference type="GO" id="GO:0140346">
    <property type="term" value="F:phosphatidylserine flippase activity"/>
    <property type="evidence" value="ECO:0007669"/>
    <property type="project" value="UniProtKB-ARBA"/>
</dbReference>
<dbReference type="InterPro" id="IPR001757">
    <property type="entry name" value="P_typ_ATPase"/>
</dbReference>
<dbReference type="SUPFAM" id="SSF81653">
    <property type="entry name" value="Calcium ATPase, transduction domain A"/>
    <property type="match status" value="1"/>
</dbReference>
<evidence type="ECO:0000256" key="3">
    <source>
        <dbReference type="ARBA" id="ARBA00022692"/>
    </source>
</evidence>
<feature type="binding site" evidence="14">
    <location>
        <position position="770"/>
    </location>
    <ligand>
        <name>ATP</name>
        <dbReference type="ChEBI" id="CHEBI:30616"/>
    </ligand>
</feature>
<protein>
    <recommendedName>
        <fullName evidence="16">Phospholipid-transporting ATPase</fullName>
        <ecNumber evidence="16">7.6.2.1</ecNumber>
    </recommendedName>
</protein>
<dbReference type="InterPro" id="IPR018303">
    <property type="entry name" value="ATPase_P-typ_P_site"/>
</dbReference>
<dbReference type="EMBL" id="JAWIZZ010000038">
    <property type="protein sequence ID" value="KAK5781085.1"/>
    <property type="molecule type" value="Genomic_DNA"/>
</dbReference>
<dbReference type="InterPro" id="IPR032631">
    <property type="entry name" value="P-type_ATPase_N"/>
</dbReference>
<dbReference type="NCBIfam" id="TIGR01494">
    <property type="entry name" value="ATPase_P-type"/>
    <property type="match status" value="1"/>
</dbReference>
<dbReference type="PROSITE" id="PS00154">
    <property type="entry name" value="ATPASE_E1_E2"/>
    <property type="match status" value="1"/>
</dbReference>
<feature type="transmembrane region" description="Helical" evidence="16">
    <location>
        <begin position="473"/>
        <end position="498"/>
    </location>
</feature>
<dbReference type="Gene3D" id="2.70.150.10">
    <property type="entry name" value="Calcium-transporting ATPase, cytoplasmic transduction domain A"/>
    <property type="match status" value="2"/>
</dbReference>
<feature type="transmembrane region" description="Helical" evidence="16">
    <location>
        <begin position="518"/>
        <end position="540"/>
    </location>
</feature>
<evidence type="ECO:0000256" key="1">
    <source>
        <dbReference type="ARBA" id="ARBA00004141"/>
    </source>
</evidence>
<reference evidence="21" key="1">
    <citation type="submission" date="2023-07" db="EMBL/GenBank/DDBJ databases">
        <title>A draft genome of Kazachstania heterogenica Y-27499.</title>
        <authorList>
            <person name="Donic C."/>
            <person name="Kralova J.S."/>
            <person name="Fidel L."/>
            <person name="Ben-Dor S."/>
            <person name="Jung S."/>
        </authorList>
    </citation>
    <scope>NUCLEOTIDE SEQUENCE [LARGE SCALE GENOMIC DNA]</scope>
    <source>
        <strain evidence="21">Y27499</strain>
    </source>
</reference>
<feature type="transmembrane region" description="Helical" evidence="16">
    <location>
        <begin position="1433"/>
        <end position="1457"/>
    </location>
</feature>
<comment type="similarity">
    <text evidence="2 16">Belongs to the cation transport ATPase (P-type) (TC 3.A.3) family. Type IV subfamily.</text>
</comment>
<evidence type="ECO:0000256" key="17">
    <source>
        <dbReference type="SAM" id="MobiDB-lite"/>
    </source>
</evidence>
<evidence type="ECO:0000259" key="18">
    <source>
        <dbReference type="Pfam" id="PF16209"/>
    </source>
</evidence>
<dbReference type="GO" id="GO:0000287">
    <property type="term" value="F:magnesium ion binding"/>
    <property type="evidence" value="ECO:0007669"/>
    <property type="project" value="UniProtKB-UniRule"/>
</dbReference>
<dbReference type="Pfam" id="PF00702">
    <property type="entry name" value="Hydrolase"/>
    <property type="match status" value="1"/>
</dbReference>
<keyword evidence="9 16" id="KW-1133">Transmembrane helix</keyword>
<comment type="cofactor">
    <cofactor evidence="15">
        <name>Mg(2+)</name>
        <dbReference type="ChEBI" id="CHEBI:18420"/>
    </cofactor>
</comment>
<feature type="region of interest" description="Disordered" evidence="17">
    <location>
        <begin position="962"/>
        <end position="987"/>
    </location>
</feature>
<keyword evidence="7 15" id="KW-0460">Magnesium</keyword>
<feature type="binding site" evidence="14">
    <location>
        <position position="843"/>
    </location>
    <ligand>
        <name>ATP</name>
        <dbReference type="ChEBI" id="CHEBI:30616"/>
    </ligand>
</feature>
<feature type="domain" description="P-type ATPase N-terminal" evidence="18">
    <location>
        <begin position="159"/>
        <end position="216"/>
    </location>
</feature>
<evidence type="ECO:0000256" key="2">
    <source>
        <dbReference type="ARBA" id="ARBA00008109"/>
    </source>
</evidence>
<feature type="binding site" evidence="15">
    <location>
        <position position="1236"/>
    </location>
    <ligand>
        <name>Mg(2+)</name>
        <dbReference type="ChEBI" id="CHEBI:18420"/>
    </ligand>
</feature>
<evidence type="ECO:0000256" key="11">
    <source>
        <dbReference type="ARBA" id="ARBA00034036"/>
    </source>
</evidence>
<dbReference type="InterPro" id="IPR023298">
    <property type="entry name" value="ATPase_P-typ_TM_dom_sf"/>
</dbReference>
<feature type="transmembrane region" description="Helical" evidence="16">
    <location>
        <begin position="1477"/>
        <end position="1497"/>
    </location>
</feature>
<comment type="subcellular location">
    <subcellularLocation>
        <location evidence="1 16">Membrane</location>
        <topology evidence="1 16">Multi-pass membrane protein</topology>
    </subcellularLocation>
</comment>
<keyword evidence="6 14" id="KW-0067">ATP-binding</keyword>
<keyword evidence="8 16" id="KW-1278">Translocase</keyword>
<feature type="binding site" evidence="14">
    <location>
        <position position="1117"/>
    </location>
    <ligand>
        <name>ATP</name>
        <dbReference type="ChEBI" id="CHEBI:30616"/>
    </ligand>
</feature>
<evidence type="ECO:0000256" key="14">
    <source>
        <dbReference type="PIRSR" id="PIRSR606539-2"/>
    </source>
</evidence>
<dbReference type="InterPro" id="IPR036412">
    <property type="entry name" value="HAD-like_sf"/>
</dbReference>
<evidence type="ECO:0000256" key="10">
    <source>
        <dbReference type="ARBA" id="ARBA00023136"/>
    </source>
</evidence>
<feature type="binding site" evidence="14">
    <location>
        <position position="587"/>
    </location>
    <ligand>
        <name>ATP</name>
        <dbReference type="ChEBI" id="CHEBI:30616"/>
    </ligand>
</feature>
<dbReference type="PANTHER" id="PTHR24092">
    <property type="entry name" value="PROBABLE PHOSPHOLIPID-TRANSPORTING ATPASE"/>
    <property type="match status" value="1"/>
</dbReference>
<dbReference type="Pfam" id="PF13246">
    <property type="entry name" value="Cation_ATPase"/>
    <property type="match status" value="1"/>
</dbReference>
<dbReference type="GO" id="GO:0005524">
    <property type="term" value="F:ATP binding"/>
    <property type="evidence" value="ECO:0007669"/>
    <property type="project" value="UniProtKB-UniRule"/>
</dbReference>
<dbReference type="Proteomes" id="UP001306508">
    <property type="component" value="Unassembled WGS sequence"/>
</dbReference>
<feature type="binding site" evidence="14">
    <location>
        <position position="1118"/>
    </location>
    <ligand>
        <name>ATP</name>
        <dbReference type="ChEBI" id="CHEBI:30616"/>
    </ligand>
</feature>
<feature type="binding site" evidence="14">
    <location>
        <position position="1235"/>
    </location>
    <ligand>
        <name>ATP</name>
        <dbReference type="ChEBI" id="CHEBI:30616"/>
    </ligand>
</feature>
<dbReference type="Pfam" id="PF16212">
    <property type="entry name" value="PhoLip_ATPase_C"/>
    <property type="match status" value="1"/>
</dbReference>
<feature type="binding site" evidence="15">
    <location>
        <position position="587"/>
    </location>
    <ligand>
        <name>Mg(2+)</name>
        <dbReference type="ChEBI" id="CHEBI:18420"/>
    </ligand>
</feature>
<feature type="transmembrane region" description="Helical" evidence="16">
    <location>
        <begin position="1404"/>
        <end position="1421"/>
    </location>
</feature>
<dbReference type="SUPFAM" id="SSF56784">
    <property type="entry name" value="HAD-like"/>
    <property type="match status" value="1"/>
</dbReference>
<name>A0AAN7WIZ4_9SACH</name>
<dbReference type="GO" id="GO:0005886">
    <property type="term" value="C:plasma membrane"/>
    <property type="evidence" value="ECO:0007669"/>
    <property type="project" value="TreeGrafter"/>
</dbReference>
<dbReference type="GO" id="GO:0016887">
    <property type="term" value="F:ATP hydrolysis activity"/>
    <property type="evidence" value="ECO:0007669"/>
    <property type="project" value="InterPro"/>
</dbReference>
<evidence type="ECO:0000256" key="15">
    <source>
        <dbReference type="PIRSR" id="PIRSR606539-3"/>
    </source>
</evidence>
<dbReference type="SUPFAM" id="SSF81660">
    <property type="entry name" value="Metal cation-transporting ATPase, ATP-binding domain N"/>
    <property type="match status" value="1"/>
</dbReference>
<dbReference type="GO" id="GO:0005802">
    <property type="term" value="C:trans-Golgi network"/>
    <property type="evidence" value="ECO:0007669"/>
    <property type="project" value="TreeGrafter"/>
</dbReference>
<dbReference type="Gene3D" id="3.40.1110.10">
    <property type="entry name" value="Calcium-transporting ATPase, cytoplasmic domain N"/>
    <property type="match status" value="2"/>
</dbReference>
<dbReference type="NCBIfam" id="TIGR01652">
    <property type="entry name" value="ATPase-Plipid"/>
    <property type="match status" value="2"/>
</dbReference>
<dbReference type="Gene3D" id="3.40.50.1000">
    <property type="entry name" value="HAD superfamily/HAD-like"/>
    <property type="match status" value="2"/>
</dbReference>
<keyword evidence="3 16" id="KW-0812">Transmembrane</keyword>
<evidence type="ECO:0000256" key="9">
    <source>
        <dbReference type="ARBA" id="ARBA00022989"/>
    </source>
</evidence>
<feature type="compositionally biased region" description="Polar residues" evidence="17">
    <location>
        <begin position="966"/>
        <end position="979"/>
    </location>
</feature>
<dbReference type="InterPro" id="IPR023299">
    <property type="entry name" value="ATPase_P-typ_cyto_dom_N"/>
</dbReference>
<feature type="domain" description="P-type ATPase C-terminal" evidence="19">
    <location>
        <begin position="1259"/>
        <end position="1507"/>
    </location>
</feature>
<evidence type="ECO:0000256" key="12">
    <source>
        <dbReference type="ARBA" id="ARBA00049128"/>
    </source>
</evidence>
<comment type="catalytic activity">
    <reaction evidence="11 16">
        <text>ATP + H2O + phospholipidSide 1 = ADP + phosphate + phospholipidSide 2.</text>
        <dbReference type="EC" id="7.6.2.1"/>
    </reaction>
</comment>
<feature type="binding site" evidence="14">
    <location>
        <position position="589"/>
    </location>
    <ligand>
        <name>ATP</name>
        <dbReference type="ChEBI" id="CHEBI:30616"/>
    </ligand>
</feature>
<evidence type="ECO:0000256" key="16">
    <source>
        <dbReference type="RuleBase" id="RU362033"/>
    </source>
</evidence>
<evidence type="ECO:0000256" key="7">
    <source>
        <dbReference type="ARBA" id="ARBA00022842"/>
    </source>
</evidence>
<dbReference type="Pfam" id="PF16209">
    <property type="entry name" value="PhoLip_ATPase_N"/>
    <property type="match status" value="1"/>
</dbReference>
<keyword evidence="5 14" id="KW-0547">Nucleotide-binding</keyword>
<feature type="binding site" evidence="14">
    <location>
        <position position="588"/>
    </location>
    <ligand>
        <name>ATP</name>
        <dbReference type="ChEBI" id="CHEBI:30616"/>
    </ligand>
</feature>
<feature type="binding site" evidence="14">
    <location>
        <position position="818"/>
    </location>
    <ligand>
        <name>ATP</name>
        <dbReference type="ChEBI" id="CHEBI:30616"/>
    </ligand>
</feature>
<feature type="region of interest" description="Disordered" evidence="17">
    <location>
        <begin position="40"/>
        <end position="68"/>
    </location>
</feature>
<sequence length="1705" mass="195322">MTNNKNGSNRKRASSLRTQLFNKHFFDKINSKWKEKDKPEDIELNDVDSNNNNNSSKNNDNISSISNHMRDNDSQMYEAMEESLEDQNVIKDSMGDNEHKEVQSTKINFFTKALDLLLDRRRILHSKDGRHIPITLDHTLAEYRQYTNGKSDVLIDERTNKPYCNNCITSSRYTIYSFLPKQLYAQFSKVANIYFFVIAILQMIPGWSTTGTYTTIIPLLVFMGISMAREAWNDFRRHQLDNEENARTVNILIKDPTLSKELESQQNQQHNDIEDNHDKMYSRNSYELKRNDDKYSVKPHFLNVNLLASKYNTHIIETKWKDLKVGDFVVLKQDDWVPADLLLLKSDGTNNEVYVETMALDGETNLKNRQPHMELTKLTSSESNLSNINAKVTVEDPNSDLYNFEGNLEVDATKYNTFKKYPIGPDNVIYRGSIIRNTPTMIGMVIFTGEETKIRMNAIKNPRTKAPKLQRSINMIIAFMVFVVACVSFFSYLGNVLAKRGSLDGNRAWYLFRQDAGTAATIMSFIIMFNTMIPLSLYVTMEIIKVFQSKLMEWDIDMYHEETDTPCESRTATILEELGQVSYIFSDKTGTLTDNKMIFRKFSFLGSSWLHDMKMVSSKSVESLQTDLTDNDIDTVSLNAPQILSQHLNIPTPSDYVPFSDEPRPSIDYKGNSSAVYTGRPSMSSLYIRQHKNRSSEVTISSQESSTIENIKSSYDLIRYIQRYPNKLFSKKAKFFILSMALCHSCLPKRVDGHEDEEDAIEYQSSSPDELALITAARDLGCVVVNKNVQTLTIKTYPNGFDESPILEEYEILNTIEFNSQRKRMSVIVKMPNVPNNVLLICKGADNVILERLYNKEIAFQKIDEINNAVTTRKEEEAELIVQQRKSLERMTYDETIGRNSLRGAGHNDTRASLSLQAIRKSISQRNRTGPSDMHIDTIDDIVDDVKRNGREVDDVIMRSRKSLHKQQMQKYGSNTTNKNKNDKISHLQGENNHSKIRFEDEDIQTYIGNDDLLTNEEFILERTIQAIDDFSTEGLRTLLFAYKWIDNKTYDKWNQKYHKAKTSLVNRKKKTEEVGEEIEVDLNILGATAIEDKLQEGVSEAIEKIKRAGIKMWMLTGDKRETAINIGYSCKLIYDYSTIVILTMDDENIASKMNAVSQEISTGNMAHCVVVIDGATLGSFESNPTLMAVFVELCTKTDSVICCRASPSQKALMVSNIRKTNRKEVTLAIGDGANDIAMIQAADIGVGITGKEGLQASRSSDYSIAQFRYLLKLLFVHGRYNYIRTAKFVLCTFYKELTFYLTQVIFQRFTLFSGTSMYESWSLSMFNTLFTSLPVLCIGIFEKDLKPMTLLTIPELYSFGRLGEGFNLWIFLEWMIEGACNSVIITFLNVVTWGETALSDSTLYPLGVVNFTAIVVLINVKAQFLEMRNRNWIAFASVLLSTGGWLVWCCALPILNPTDEIYDVAYGFYNHFGKDITFWCTCFALVVLPIIIDIVYQTLKRTLWPTDSDIFAELEKKSNVRKKLEFGAYNEMKQGWTWEHDPSSIERYKSQLFNNKKLSKPRTRTRTNSVNHIDEDIKSLKESSLPTISEQLNYSESSWSNVVGKIIPGGKNDNEGASNKEYDPEVYETLPSGKVIKKQDLLDEDDVDIMMNLKGNRNSVNTNRLSGSDFITRKFSKKLRFKLNNEETDEEVMEIIRERMKDLE</sequence>
<evidence type="ECO:0000256" key="4">
    <source>
        <dbReference type="ARBA" id="ARBA00022723"/>
    </source>
</evidence>